<evidence type="ECO:0000256" key="4">
    <source>
        <dbReference type="ARBA" id="ARBA00022827"/>
    </source>
</evidence>
<dbReference type="Pfam" id="PF13183">
    <property type="entry name" value="Fer4_8"/>
    <property type="match status" value="1"/>
</dbReference>
<protein>
    <submittedName>
        <fullName evidence="10">FAD-binding and (Fe-S)-binding domain-containing protein</fullName>
    </submittedName>
</protein>
<keyword evidence="11" id="KW-1185">Reference proteome</keyword>
<dbReference type="PANTHER" id="PTHR11748">
    <property type="entry name" value="D-LACTATE DEHYDROGENASE"/>
    <property type="match status" value="1"/>
</dbReference>
<dbReference type="Pfam" id="PF02754">
    <property type="entry name" value="CCG"/>
    <property type="match status" value="1"/>
</dbReference>
<dbReference type="PROSITE" id="PS00198">
    <property type="entry name" value="4FE4S_FER_1"/>
    <property type="match status" value="1"/>
</dbReference>
<evidence type="ECO:0000313" key="11">
    <source>
        <dbReference type="Proteomes" id="UP001500751"/>
    </source>
</evidence>
<evidence type="ECO:0000256" key="5">
    <source>
        <dbReference type="ARBA" id="ARBA00023002"/>
    </source>
</evidence>
<dbReference type="InterPro" id="IPR016166">
    <property type="entry name" value="FAD-bd_PCMH"/>
</dbReference>
<name>A0ABP5GKK9_9ACTN</name>
<evidence type="ECO:0000259" key="9">
    <source>
        <dbReference type="PROSITE" id="PS51387"/>
    </source>
</evidence>
<dbReference type="PROSITE" id="PS51379">
    <property type="entry name" value="4FE4S_FER_2"/>
    <property type="match status" value="1"/>
</dbReference>
<comment type="cofactor">
    <cofactor evidence="1">
        <name>FAD</name>
        <dbReference type="ChEBI" id="CHEBI:57692"/>
    </cofactor>
</comment>
<keyword evidence="6" id="KW-0408">Iron</keyword>
<keyword evidence="7" id="KW-0411">Iron-sulfur</keyword>
<dbReference type="PANTHER" id="PTHR11748:SF119">
    <property type="entry name" value="D-2-HYDROXYGLUTARATE DEHYDROGENASE"/>
    <property type="match status" value="1"/>
</dbReference>
<dbReference type="EMBL" id="BAAAQN010000044">
    <property type="protein sequence ID" value="GAA2047782.1"/>
    <property type="molecule type" value="Genomic_DNA"/>
</dbReference>
<reference evidence="11" key="1">
    <citation type="journal article" date="2019" name="Int. J. Syst. Evol. Microbiol.">
        <title>The Global Catalogue of Microorganisms (GCM) 10K type strain sequencing project: providing services to taxonomists for standard genome sequencing and annotation.</title>
        <authorList>
            <consortium name="The Broad Institute Genomics Platform"/>
            <consortium name="The Broad Institute Genome Sequencing Center for Infectious Disease"/>
            <person name="Wu L."/>
            <person name="Ma J."/>
        </authorList>
    </citation>
    <scope>NUCLEOTIDE SEQUENCE [LARGE SCALE GENOMIC DNA]</scope>
    <source>
        <strain evidence="11">JCM 16014</strain>
    </source>
</reference>
<comment type="caution">
    <text evidence="10">The sequence shown here is derived from an EMBL/GenBank/DDBJ whole genome shotgun (WGS) entry which is preliminary data.</text>
</comment>
<feature type="domain" description="4Fe-4S ferredoxin-type" evidence="8">
    <location>
        <begin position="621"/>
        <end position="652"/>
    </location>
</feature>
<keyword evidence="4" id="KW-0274">FAD</keyword>
<evidence type="ECO:0000256" key="7">
    <source>
        <dbReference type="ARBA" id="ARBA00023014"/>
    </source>
</evidence>
<dbReference type="Proteomes" id="UP001500751">
    <property type="component" value="Unassembled WGS sequence"/>
</dbReference>
<dbReference type="InterPro" id="IPR009051">
    <property type="entry name" value="Helical_ferredxn"/>
</dbReference>
<dbReference type="SUPFAM" id="SSF46548">
    <property type="entry name" value="alpha-helical ferredoxin"/>
    <property type="match status" value="1"/>
</dbReference>
<dbReference type="Pfam" id="PF01565">
    <property type="entry name" value="FAD_binding_4"/>
    <property type="match status" value="1"/>
</dbReference>
<dbReference type="Gene3D" id="1.10.1060.10">
    <property type="entry name" value="Alpha-helical ferredoxin"/>
    <property type="match status" value="1"/>
</dbReference>
<organism evidence="10 11">
    <name type="scientific">Catenulispora yoronensis</name>
    <dbReference type="NCBI Taxonomy" id="450799"/>
    <lineage>
        <taxon>Bacteria</taxon>
        <taxon>Bacillati</taxon>
        <taxon>Actinomycetota</taxon>
        <taxon>Actinomycetes</taxon>
        <taxon>Catenulisporales</taxon>
        <taxon>Catenulisporaceae</taxon>
        <taxon>Catenulispora</taxon>
    </lineage>
</organism>
<evidence type="ECO:0000259" key="8">
    <source>
        <dbReference type="PROSITE" id="PS51379"/>
    </source>
</evidence>
<dbReference type="InterPro" id="IPR004017">
    <property type="entry name" value="Cys_rich_dom"/>
</dbReference>
<evidence type="ECO:0000256" key="2">
    <source>
        <dbReference type="ARBA" id="ARBA00022630"/>
    </source>
</evidence>
<dbReference type="InterPro" id="IPR004113">
    <property type="entry name" value="FAD-bd_oxidored_4_C"/>
</dbReference>
<keyword evidence="2" id="KW-0285">Flavoprotein</keyword>
<evidence type="ECO:0000313" key="10">
    <source>
        <dbReference type="EMBL" id="GAA2047782.1"/>
    </source>
</evidence>
<dbReference type="InterPro" id="IPR036318">
    <property type="entry name" value="FAD-bd_PCMH-like_sf"/>
</dbReference>
<evidence type="ECO:0000256" key="1">
    <source>
        <dbReference type="ARBA" id="ARBA00001974"/>
    </source>
</evidence>
<dbReference type="SUPFAM" id="SSF56176">
    <property type="entry name" value="FAD-binding/transporter-associated domain-like"/>
    <property type="match status" value="1"/>
</dbReference>
<dbReference type="SUPFAM" id="SSF55103">
    <property type="entry name" value="FAD-linked oxidases, C-terminal domain"/>
    <property type="match status" value="1"/>
</dbReference>
<dbReference type="InterPro" id="IPR016164">
    <property type="entry name" value="FAD-linked_Oxase-like_C"/>
</dbReference>
<evidence type="ECO:0000256" key="3">
    <source>
        <dbReference type="ARBA" id="ARBA00022723"/>
    </source>
</evidence>
<keyword evidence="5" id="KW-0560">Oxidoreductase</keyword>
<gene>
    <name evidence="10" type="ORF">GCM10009839_61350</name>
</gene>
<keyword evidence="3" id="KW-0479">Metal-binding</keyword>
<feature type="domain" description="FAD-binding PCMH-type" evidence="9">
    <location>
        <begin position="59"/>
        <end position="276"/>
    </location>
</feature>
<dbReference type="InterPro" id="IPR017900">
    <property type="entry name" value="4Fe4S_Fe_S_CS"/>
</dbReference>
<evidence type="ECO:0000256" key="6">
    <source>
        <dbReference type="ARBA" id="ARBA00023004"/>
    </source>
</evidence>
<proteinExistence type="predicted"/>
<dbReference type="Gene3D" id="3.30.70.2740">
    <property type="match status" value="1"/>
</dbReference>
<dbReference type="RefSeq" id="WP_425559321.1">
    <property type="nucleotide sequence ID" value="NZ_BAAAQN010000044.1"/>
</dbReference>
<dbReference type="InterPro" id="IPR016169">
    <property type="entry name" value="FAD-bd_PCMH_sub2"/>
</dbReference>
<accession>A0ABP5GKK9</accession>
<dbReference type="InterPro" id="IPR017896">
    <property type="entry name" value="4Fe4S_Fe-S-bd"/>
</dbReference>
<dbReference type="InterPro" id="IPR006094">
    <property type="entry name" value="Oxid_FAD_bind_N"/>
</dbReference>
<dbReference type="Gene3D" id="3.30.465.10">
    <property type="match status" value="1"/>
</dbReference>
<sequence>MRARNTGPAVRYVGTVAERSSDPRPAAEARWRAALDAAGLDVDFGRRRRAEYSADASNYRHVPRGVAFPRDADEIVPAVRICREHGVPVTLRGGGTSVAGNAIGEGLVLDCSRYYNRVLALDAEARTARVEPGVVLDVLQAAAAPHGLRFGPDPSTASRCTIGGMIGNNACGARSLAFGTTADNVLALDLLLADGTRTTARRGTSGVAALDERLRALADRHADAIRRELGRFPRQVSGYALQHLLPENGFDVARALVGSEGTLAVVLGAELRLRPVLRDRVLVVAAYPDMVAAAADVPRALPHEPSAIEGMGAELVRVWAARRNRPVPSALPGAGVVGAVGVVGVAGAVGAPAGGWLFIETTPDRAAPLVADLELASATRVVVSEAEQKALWRIREDGAGLATRTPDGAEAWPGFEDAAVPPERLADYLRAFEALMRRSGRHGTVFGHFGEGCLHVRVDHDLQTPEGRERFAEFTAAATALVVEHGGSVSGEHGDGQARSGLLAAMYSPELLGAFEEFKAAFDPSALLNPAVLVAPRAFDEDLRAPRVVQAAPPMLALAADQGDFGRAVRRCVGVGKCRSAAGGVMCPSFRATGDEKDSTRGRARVLQEMLDGRTVTQGRRAPEVLDALDLCLGCKGCKTDCPVGVDMAAYKTEFLYQHYRGRVRPAVHYSLGWLPVWARLAAYAPRIVNRVMAAARLAPVLKRVGGIAAERDLPRFAARSFRRRVTGSGHGVRPADADPATSVVLWADTFTENFTPDVGEALVAVLRAAGFRVLVPPRTGCCGLTWISTGQLGVARRVLERTLDLMRPAVEAGLPIVVPEPSCAAALREELTELLPTHPLAARAAALVTGPAEFLAARAPEWKPPASPWARAKALVQIHCHQYAGGHTGDAEVDLLARAGIAATVVSGCCGLAGDFGVTAGHYEVSMAVAEQNLLPAVRASASDTLVVADGFSCRTQVEQAVVGRRVWHVAEVLAAGLGEAGSGEAGSGEAAGR</sequence>
<dbReference type="PROSITE" id="PS51387">
    <property type="entry name" value="FAD_PCMH"/>
    <property type="match status" value="1"/>
</dbReference>
<dbReference type="Pfam" id="PF02913">
    <property type="entry name" value="FAD-oxidase_C"/>
    <property type="match status" value="1"/>
</dbReference>